<dbReference type="KEGG" id="ccot:CCAX7_15050"/>
<dbReference type="Gene3D" id="2.180.10.10">
    <property type="entry name" value="RHS repeat-associated core"/>
    <property type="match status" value="1"/>
</dbReference>
<organism evidence="1 2">
    <name type="scientific">Capsulimonas corticalis</name>
    <dbReference type="NCBI Taxonomy" id="2219043"/>
    <lineage>
        <taxon>Bacteria</taxon>
        <taxon>Bacillati</taxon>
        <taxon>Armatimonadota</taxon>
        <taxon>Armatimonadia</taxon>
        <taxon>Capsulimonadales</taxon>
        <taxon>Capsulimonadaceae</taxon>
        <taxon>Capsulimonas</taxon>
    </lineage>
</organism>
<name>A0A402CZB4_9BACT</name>
<evidence type="ECO:0000313" key="1">
    <source>
        <dbReference type="EMBL" id="BDI29454.1"/>
    </source>
</evidence>
<evidence type="ECO:0000313" key="2">
    <source>
        <dbReference type="Proteomes" id="UP000287394"/>
    </source>
</evidence>
<gene>
    <name evidence="1" type="ORF">CCAX7_15050</name>
</gene>
<proteinExistence type="predicted"/>
<reference evidence="1 2" key="1">
    <citation type="journal article" date="2019" name="Int. J. Syst. Evol. Microbiol.">
        <title>Capsulimonas corticalis gen. nov., sp. nov., an aerobic capsulated bacterium, of a novel bacterial order, Capsulimonadales ord. nov., of the class Armatimonadia of the phylum Armatimonadetes.</title>
        <authorList>
            <person name="Li J."/>
            <person name="Kudo C."/>
            <person name="Tonouchi A."/>
        </authorList>
    </citation>
    <scope>NUCLEOTIDE SEQUENCE [LARGE SCALE GENOMIC DNA]</scope>
    <source>
        <strain evidence="1 2">AX-7</strain>
    </source>
</reference>
<protein>
    <submittedName>
        <fullName evidence="1">Uncharacterized protein</fullName>
    </submittedName>
</protein>
<dbReference type="EMBL" id="AP025739">
    <property type="protein sequence ID" value="BDI29454.1"/>
    <property type="molecule type" value="Genomic_DNA"/>
</dbReference>
<dbReference type="NCBIfam" id="TIGR03696">
    <property type="entry name" value="Rhs_assc_core"/>
    <property type="match status" value="1"/>
</dbReference>
<dbReference type="PRINTS" id="PR00394">
    <property type="entry name" value="RHSPROTEIN"/>
</dbReference>
<dbReference type="AlphaFoldDB" id="A0A402CZB4"/>
<keyword evidence="2" id="KW-1185">Reference proteome</keyword>
<dbReference type="InterPro" id="IPR022385">
    <property type="entry name" value="Rhs_assc_core"/>
</dbReference>
<sequence length="155" mass="16016">MSTDSNTDPYSGYGGQNGYYTDWEAGTASAALALLTYRYYDPAVGRFLTRDPMGYKGGANAYEYVGDGPTNSDDSMGTSEFPIILGGPAGGCLGAILGLSGLNNDPCNDDYNRCIRELDCLSEVLAATAAASAVAFCDGLTDGACTLASRVILAA</sequence>
<dbReference type="Proteomes" id="UP000287394">
    <property type="component" value="Chromosome"/>
</dbReference>
<accession>A0A402CZB4</accession>